<name>A0A381P746_9ZZZZ</name>
<dbReference type="Pfam" id="PF01408">
    <property type="entry name" value="GFO_IDH_MocA"/>
    <property type="match status" value="1"/>
</dbReference>
<evidence type="ECO:0000259" key="2">
    <source>
        <dbReference type="Pfam" id="PF01408"/>
    </source>
</evidence>
<protein>
    <recommendedName>
        <fullName evidence="5">Gfo/Idh/MocA-like oxidoreductase N-terminal domain-containing protein</fullName>
    </recommendedName>
</protein>
<dbReference type="AlphaFoldDB" id="A0A381P746"/>
<accession>A0A381P746</accession>
<dbReference type="SUPFAM" id="SSF55347">
    <property type="entry name" value="Glyceraldehyde-3-phosphate dehydrogenase-like, C-terminal domain"/>
    <property type="match status" value="1"/>
</dbReference>
<dbReference type="Gene3D" id="3.30.360.10">
    <property type="entry name" value="Dihydrodipicolinate Reductase, domain 2"/>
    <property type="match status" value="1"/>
</dbReference>
<evidence type="ECO:0008006" key="5">
    <source>
        <dbReference type="Google" id="ProtNLM"/>
    </source>
</evidence>
<organism evidence="4">
    <name type="scientific">marine metagenome</name>
    <dbReference type="NCBI Taxonomy" id="408172"/>
    <lineage>
        <taxon>unclassified sequences</taxon>
        <taxon>metagenomes</taxon>
        <taxon>ecological metagenomes</taxon>
    </lineage>
</organism>
<dbReference type="PANTHER" id="PTHR43377">
    <property type="entry name" value="BILIVERDIN REDUCTASE A"/>
    <property type="match status" value="1"/>
</dbReference>
<gene>
    <name evidence="4" type="ORF">METZ01_LOCUS15610</name>
</gene>
<proteinExistence type="predicted"/>
<feature type="region of interest" description="Disordered" evidence="1">
    <location>
        <begin position="245"/>
        <end position="279"/>
    </location>
</feature>
<dbReference type="GO" id="GO:0000166">
    <property type="term" value="F:nucleotide binding"/>
    <property type="evidence" value="ECO:0007669"/>
    <property type="project" value="InterPro"/>
</dbReference>
<dbReference type="Gene3D" id="3.40.50.720">
    <property type="entry name" value="NAD(P)-binding Rossmann-like Domain"/>
    <property type="match status" value="1"/>
</dbReference>
<evidence type="ECO:0000313" key="4">
    <source>
        <dbReference type="EMBL" id="SUZ62756.1"/>
    </source>
</evidence>
<feature type="domain" description="GFO/IDH/MocA-like oxidoreductase" evidence="3">
    <location>
        <begin position="131"/>
        <end position="249"/>
    </location>
</feature>
<dbReference type="Pfam" id="PF22725">
    <property type="entry name" value="GFO_IDH_MocA_C3"/>
    <property type="match status" value="1"/>
</dbReference>
<dbReference type="InterPro" id="IPR055170">
    <property type="entry name" value="GFO_IDH_MocA-like_dom"/>
</dbReference>
<dbReference type="PANTHER" id="PTHR43377:SF1">
    <property type="entry name" value="BILIVERDIN REDUCTASE A"/>
    <property type="match status" value="1"/>
</dbReference>
<feature type="non-terminal residue" evidence="4">
    <location>
        <position position="1"/>
    </location>
</feature>
<dbReference type="InterPro" id="IPR000683">
    <property type="entry name" value="Gfo/Idh/MocA-like_OxRdtase_N"/>
</dbReference>
<dbReference type="InterPro" id="IPR036291">
    <property type="entry name" value="NAD(P)-bd_dom_sf"/>
</dbReference>
<evidence type="ECO:0000256" key="1">
    <source>
        <dbReference type="SAM" id="MobiDB-lite"/>
    </source>
</evidence>
<feature type="domain" description="Gfo/Idh/MocA-like oxidoreductase N-terminal" evidence="2">
    <location>
        <begin position="2"/>
        <end position="119"/>
    </location>
</feature>
<dbReference type="SUPFAM" id="SSF51735">
    <property type="entry name" value="NAD(P)-binding Rossmann-fold domains"/>
    <property type="match status" value="1"/>
</dbReference>
<dbReference type="EMBL" id="UINC01000888">
    <property type="protein sequence ID" value="SUZ62756.1"/>
    <property type="molecule type" value="Genomic_DNA"/>
</dbReference>
<evidence type="ECO:0000259" key="3">
    <source>
        <dbReference type="Pfam" id="PF22725"/>
    </source>
</evidence>
<dbReference type="InterPro" id="IPR051450">
    <property type="entry name" value="Gfo/Idh/MocA_Oxidoreductases"/>
</dbReference>
<reference evidence="4" key="1">
    <citation type="submission" date="2018-05" db="EMBL/GenBank/DDBJ databases">
        <authorList>
            <person name="Lanie J.A."/>
            <person name="Ng W.-L."/>
            <person name="Kazmierczak K.M."/>
            <person name="Andrzejewski T.M."/>
            <person name="Davidsen T.M."/>
            <person name="Wayne K.J."/>
            <person name="Tettelin H."/>
            <person name="Glass J.I."/>
            <person name="Rusch D."/>
            <person name="Podicherti R."/>
            <person name="Tsui H.-C.T."/>
            <person name="Winkler M.E."/>
        </authorList>
    </citation>
    <scope>NUCLEOTIDE SEQUENCE</scope>
</reference>
<sequence length="334" mass="36054">VQVGILGVGAITQIVHLPILSERLDVDLVAVSDPDHLKAVTLGARFGVPRVLSNEEILSDDQIQAAVICTPNHLHESLAIEALERGKHVLVEKPLAMSAEGVRRVLDAAEASGRHLSVGMHHRFRPDVGALAAFVAGGELGDIYTVRANSLTQSMPAVVSTWRQEPEEAGGGALMDLGVPILDLALWLVDYPRITRVTAVFRSGEAEVEEAATVFAVSESGIAFSVEVSWNLFAEADRHRARVMGTEGSGSLPPLNINKQLGGRPTDVTPRQPKARGGEHRFQNAYRRLLDQFVRAVLGEGDFSAPVEQVHLMEVVSAAYQSAREGREIHLGED</sequence>